<reference evidence="10 11" key="1">
    <citation type="journal article" date="2019" name="Int. J. Syst. Evol. Microbiol.">
        <title>The Global Catalogue of Microorganisms (GCM) 10K type strain sequencing project: providing services to taxonomists for standard genome sequencing and annotation.</title>
        <authorList>
            <consortium name="The Broad Institute Genomics Platform"/>
            <consortium name="The Broad Institute Genome Sequencing Center for Infectious Disease"/>
            <person name="Wu L."/>
            <person name="Ma J."/>
        </authorList>
    </citation>
    <scope>NUCLEOTIDE SEQUENCE [LARGE SCALE GENOMIC DNA]</scope>
    <source>
        <strain evidence="10 11">JCM 16083</strain>
    </source>
</reference>
<feature type="transmembrane region" description="Helical" evidence="7">
    <location>
        <begin position="109"/>
        <end position="127"/>
    </location>
</feature>
<dbReference type="GO" id="GO:0006508">
    <property type="term" value="P:proteolysis"/>
    <property type="evidence" value="ECO:0007669"/>
    <property type="project" value="UniProtKB-KW"/>
</dbReference>
<accession>A0ABN1MTM3</accession>
<dbReference type="InterPro" id="IPR050925">
    <property type="entry name" value="Rhomboid_protease_S54"/>
</dbReference>
<feature type="transmembrane region" description="Helical" evidence="7">
    <location>
        <begin position="139"/>
        <end position="158"/>
    </location>
</feature>
<dbReference type="Pfam" id="PF01694">
    <property type="entry name" value="Rhomboid"/>
    <property type="match status" value="1"/>
</dbReference>
<evidence type="ECO:0000256" key="5">
    <source>
        <dbReference type="ARBA" id="ARBA00022989"/>
    </source>
</evidence>
<dbReference type="InterPro" id="IPR046483">
    <property type="entry name" value="DUF6576"/>
</dbReference>
<evidence type="ECO:0000259" key="9">
    <source>
        <dbReference type="Pfam" id="PF20216"/>
    </source>
</evidence>
<evidence type="ECO:0000256" key="4">
    <source>
        <dbReference type="ARBA" id="ARBA00022801"/>
    </source>
</evidence>
<evidence type="ECO:0000313" key="11">
    <source>
        <dbReference type="Proteomes" id="UP001501126"/>
    </source>
</evidence>
<feature type="transmembrane region" description="Helical" evidence="7">
    <location>
        <begin position="20"/>
        <end position="39"/>
    </location>
</feature>
<dbReference type="Pfam" id="PF20216">
    <property type="entry name" value="DUF6576"/>
    <property type="match status" value="1"/>
</dbReference>
<evidence type="ECO:0000259" key="8">
    <source>
        <dbReference type="Pfam" id="PF01694"/>
    </source>
</evidence>
<keyword evidence="3 7" id="KW-0812">Transmembrane</keyword>
<evidence type="ECO:0000313" key="10">
    <source>
        <dbReference type="EMBL" id="GAA0876189.1"/>
    </source>
</evidence>
<dbReference type="GO" id="GO:0008233">
    <property type="term" value="F:peptidase activity"/>
    <property type="evidence" value="ECO:0007669"/>
    <property type="project" value="UniProtKB-KW"/>
</dbReference>
<organism evidence="10 11">
    <name type="scientific">Wandonia haliotis</name>
    <dbReference type="NCBI Taxonomy" id="574963"/>
    <lineage>
        <taxon>Bacteria</taxon>
        <taxon>Pseudomonadati</taxon>
        <taxon>Bacteroidota</taxon>
        <taxon>Flavobacteriia</taxon>
        <taxon>Flavobacteriales</taxon>
        <taxon>Crocinitomicaceae</taxon>
        <taxon>Wandonia</taxon>
    </lineage>
</organism>
<keyword evidence="5 7" id="KW-1133">Transmembrane helix</keyword>
<gene>
    <name evidence="10" type="ORF">GCM10009118_25990</name>
</gene>
<evidence type="ECO:0000256" key="6">
    <source>
        <dbReference type="ARBA" id="ARBA00023136"/>
    </source>
</evidence>
<comment type="caution">
    <text evidence="10">The sequence shown here is derived from an EMBL/GenBank/DDBJ whole genome shotgun (WGS) entry which is preliminary data.</text>
</comment>
<dbReference type="RefSeq" id="WP_343788504.1">
    <property type="nucleotide sequence ID" value="NZ_BAAAFH010000022.1"/>
</dbReference>
<feature type="domain" description="Peptidase S54 rhomboid" evidence="8">
    <location>
        <begin position="70"/>
        <end position="211"/>
    </location>
</feature>
<dbReference type="EMBL" id="BAAAFH010000022">
    <property type="protein sequence ID" value="GAA0876189.1"/>
    <property type="molecule type" value="Genomic_DNA"/>
</dbReference>
<dbReference type="Gene3D" id="1.20.1540.10">
    <property type="entry name" value="Rhomboid-like"/>
    <property type="match status" value="1"/>
</dbReference>
<feature type="transmembrane region" description="Helical" evidence="7">
    <location>
        <begin position="48"/>
        <end position="68"/>
    </location>
</feature>
<dbReference type="SUPFAM" id="SSF144091">
    <property type="entry name" value="Rhomboid-like"/>
    <property type="match status" value="1"/>
</dbReference>
<dbReference type="InterPro" id="IPR022764">
    <property type="entry name" value="Peptidase_S54_rhomboid_dom"/>
</dbReference>
<evidence type="ECO:0000256" key="7">
    <source>
        <dbReference type="SAM" id="Phobius"/>
    </source>
</evidence>
<proteinExistence type="inferred from homology"/>
<keyword evidence="11" id="KW-1185">Reference proteome</keyword>
<keyword evidence="6 7" id="KW-0472">Membrane</keyword>
<evidence type="ECO:0000256" key="1">
    <source>
        <dbReference type="ARBA" id="ARBA00004141"/>
    </source>
</evidence>
<protein>
    <submittedName>
        <fullName evidence="10">Rhomboid family intramembrane serine protease</fullName>
    </submittedName>
</protein>
<keyword evidence="4" id="KW-0378">Hydrolase</keyword>
<dbReference type="Proteomes" id="UP001501126">
    <property type="component" value="Unassembled WGS sequence"/>
</dbReference>
<dbReference type="PANTHER" id="PTHR43731">
    <property type="entry name" value="RHOMBOID PROTEASE"/>
    <property type="match status" value="1"/>
</dbReference>
<name>A0ABN1MTM3_9FLAO</name>
<feature type="transmembrane region" description="Helical" evidence="7">
    <location>
        <begin position="165"/>
        <end position="185"/>
    </location>
</feature>
<comment type="subcellular location">
    <subcellularLocation>
        <location evidence="1">Membrane</location>
        <topology evidence="1">Multi-pass membrane protein</topology>
    </subcellularLocation>
</comment>
<dbReference type="InterPro" id="IPR035952">
    <property type="entry name" value="Rhomboid-like_sf"/>
</dbReference>
<evidence type="ECO:0000256" key="2">
    <source>
        <dbReference type="ARBA" id="ARBA00009045"/>
    </source>
</evidence>
<feature type="transmembrane region" description="Helical" evidence="7">
    <location>
        <begin position="74"/>
        <end position="97"/>
    </location>
</feature>
<comment type="similarity">
    <text evidence="2">Belongs to the peptidase S54 family.</text>
</comment>
<keyword evidence="10" id="KW-0645">Protease</keyword>
<sequence>MTGNFLDDLKYQFRYGGIHLQLLFINVGLFLLINLLFLLDTLFMTSGIFGRIVDLLFVLPPDFASLLYKPWTLFTYMFAHIGLLHILGNMIFLYFGGQLFRSLLGERRLLYTYLVGGIVGAIIQIAANEFIPFFMLRSSTGMIGASAAVMAVFIAVAFYRPNAKVLFFGIFPISLIVLAIIFMALDFINLAKDDNVGHLAHLGGALLGYLSVQNVHSSSNFLSKIEIWGDRKWMQIRNLFKRKPRMKVYKNTSRSNHESKNTRVKTDEEFLAEKKANQARIDAILDKISKKGYESLTKEEKQFLFKQSKE</sequence>
<evidence type="ECO:0000256" key="3">
    <source>
        <dbReference type="ARBA" id="ARBA00022692"/>
    </source>
</evidence>
<dbReference type="PANTHER" id="PTHR43731:SF14">
    <property type="entry name" value="PRESENILIN-ASSOCIATED RHOMBOID-LIKE PROTEIN, MITOCHONDRIAL"/>
    <property type="match status" value="1"/>
</dbReference>
<feature type="domain" description="DUF6576" evidence="9">
    <location>
        <begin position="267"/>
        <end position="309"/>
    </location>
</feature>